<keyword evidence="2" id="KW-1185">Reference proteome</keyword>
<comment type="caution">
    <text evidence="1">The sequence shown here is derived from an EMBL/GenBank/DDBJ whole genome shotgun (WGS) entry which is preliminary data.</text>
</comment>
<gene>
    <name evidence="1" type="ORF">GRQ65_21970</name>
</gene>
<dbReference type="Gene3D" id="3.40.50.2000">
    <property type="entry name" value="Glycogen Phosphorylase B"/>
    <property type="match status" value="1"/>
</dbReference>
<evidence type="ECO:0000313" key="2">
    <source>
        <dbReference type="Proteomes" id="UP000473325"/>
    </source>
</evidence>
<organism evidence="1 2">
    <name type="scientific">Nocardioides flavescens</name>
    <dbReference type="NCBI Taxonomy" id="2691959"/>
    <lineage>
        <taxon>Bacteria</taxon>
        <taxon>Bacillati</taxon>
        <taxon>Actinomycetota</taxon>
        <taxon>Actinomycetes</taxon>
        <taxon>Propionibacteriales</taxon>
        <taxon>Nocardioidaceae</taxon>
        <taxon>Nocardioides</taxon>
    </lineage>
</organism>
<dbReference type="Proteomes" id="UP000473325">
    <property type="component" value="Unassembled WGS sequence"/>
</dbReference>
<name>A0A6L7F4T8_9ACTN</name>
<protein>
    <submittedName>
        <fullName evidence="1">Uncharacterized protein</fullName>
    </submittedName>
</protein>
<dbReference type="AlphaFoldDB" id="A0A6L7F4T8"/>
<accession>A0A6L7F4T8</accession>
<sequence>MSTPATSRTSRPVHVVPDTDRGAIGMYAREVAAAAGAPVLTGSLAELDARAAGRSEAWHVHFCDRLYAATPGEAADRIARWAQGGRLTLTLHDVPQPWASPERQRGYLDAVAAADAWAANSHHEVLLLDEARRLTGSPSALAPGLVAHLPVPDSQTAALPGQPDARDGDEVVFGVVGWVYPDKGHREVVRAAGRLAEAGHRVRVRCLGAAVEGHADLVEELQGRAERSGVALEVTGFLDQADLEAAMQAVTVPVAAHRHLSASASVNSWLSTGRRPVVADGRYTRELAALRPGTLLLVDADDGPEDSGEALDAVVQRVLDDPGLTHLGPDARLAPHLGDTVAAYAAWWSATGFDGPHPARPELPAW</sequence>
<dbReference type="SUPFAM" id="SSF53756">
    <property type="entry name" value="UDP-Glycosyltransferase/glycogen phosphorylase"/>
    <property type="match status" value="1"/>
</dbReference>
<evidence type="ECO:0000313" key="1">
    <source>
        <dbReference type="EMBL" id="MXG92215.1"/>
    </source>
</evidence>
<dbReference type="RefSeq" id="WP_160880157.1">
    <property type="nucleotide sequence ID" value="NZ_WUEK01000021.1"/>
</dbReference>
<reference evidence="1 2" key="1">
    <citation type="submission" date="2019-12" db="EMBL/GenBank/DDBJ databases">
        <authorList>
            <person name="Kun Z."/>
        </authorList>
    </citation>
    <scope>NUCLEOTIDE SEQUENCE [LARGE SCALE GENOMIC DNA]</scope>
    <source>
        <strain evidence="1 2">YIM 123512</strain>
    </source>
</reference>
<proteinExistence type="predicted"/>
<dbReference type="EMBL" id="WUEK01000021">
    <property type="protein sequence ID" value="MXG92215.1"/>
    <property type="molecule type" value="Genomic_DNA"/>
</dbReference>